<dbReference type="EMBL" id="VSRR010108426">
    <property type="protein sequence ID" value="MPC97052.1"/>
    <property type="molecule type" value="Genomic_DNA"/>
</dbReference>
<keyword evidence="2" id="KW-1185">Reference proteome</keyword>
<gene>
    <name evidence="1" type="ORF">E2C01_092341</name>
</gene>
<accession>A0A5B7JLI2</accession>
<dbReference type="Proteomes" id="UP000324222">
    <property type="component" value="Unassembled WGS sequence"/>
</dbReference>
<dbReference type="AlphaFoldDB" id="A0A5B7JLI2"/>
<evidence type="ECO:0000313" key="2">
    <source>
        <dbReference type="Proteomes" id="UP000324222"/>
    </source>
</evidence>
<name>A0A5B7JLI2_PORTR</name>
<sequence length="80" mass="8430">MNTALPALCPSTGRCVFVIPRRPFVLCVACMAEGAGQRGSTKIAWPLNLRWEGETGSLGAGARLGLRKTGPRLNPALPPT</sequence>
<protein>
    <submittedName>
        <fullName evidence="1">Uncharacterized protein</fullName>
    </submittedName>
</protein>
<organism evidence="1 2">
    <name type="scientific">Portunus trituberculatus</name>
    <name type="common">Swimming crab</name>
    <name type="synonym">Neptunus trituberculatus</name>
    <dbReference type="NCBI Taxonomy" id="210409"/>
    <lineage>
        <taxon>Eukaryota</taxon>
        <taxon>Metazoa</taxon>
        <taxon>Ecdysozoa</taxon>
        <taxon>Arthropoda</taxon>
        <taxon>Crustacea</taxon>
        <taxon>Multicrustacea</taxon>
        <taxon>Malacostraca</taxon>
        <taxon>Eumalacostraca</taxon>
        <taxon>Eucarida</taxon>
        <taxon>Decapoda</taxon>
        <taxon>Pleocyemata</taxon>
        <taxon>Brachyura</taxon>
        <taxon>Eubrachyura</taxon>
        <taxon>Portunoidea</taxon>
        <taxon>Portunidae</taxon>
        <taxon>Portuninae</taxon>
        <taxon>Portunus</taxon>
    </lineage>
</organism>
<proteinExistence type="predicted"/>
<comment type="caution">
    <text evidence="1">The sequence shown here is derived from an EMBL/GenBank/DDBJ whole genome shotgun (WGS) entry which is preliminary data.</text>
</comment>
<evidence type="ECO:0000313" key="1">
    <source>
        <dbReference type="EMBL" id="MPC97052.1"/>
    </source>
</evidence>
<reference evidence="1 2" key="1">
    <citation type="submission" date="2019-05" db="EMBL/GenBank/DDBJ databases">
        <title>Another draft genome of Portunus trituberculatus and its Hox gene families provides insights of decapod evolution.</title>
        <authorList>
            <person name="Jeong J.-H."/>
            <person name="Song I."/>
            <person name="Kim S."/>
            <person name="Choi T."/>
            <person name="Kim D."/>
            <person name="Ryu S."/>
            <person name="Kim W."/>
        </authorList>
    </citation>
    <scope>NUCLEOTIDE SEQUENCE [LARGE SCALE GENOMIC DNA]</scope>
    <source>
        <tissue evidence="1">Muscle</tissue>
    </source>
</reference>